<dbReference type="SMART" id="SM00320">
    <property type="entry name" value="WD40"/>
    <property type="match status" value="5"/>
</dbReference>
<name>A0A8H4K8A6_9HYPO</name>
<dbReference type="PANTHER" id="PTHR19848">
    <property type="entry name" value="WD40 REPEAT PROTEIN"/>
    <property type="match status" value="1"/>
</dbReference>
<evidence type="ECO:0000256" key="1">
    <source>
        <dbReference type="ARBA" id="ARBA00022574"/>
    </source>
</evidence>
<dbReference type="PROSITE" id="PS50294">
    <property type="entry name" value="WD_REPEATS_REGION"/>
    <property type="match status" value="1"/>
</dbReference>
<dbReference type="EMBL" id="JAADJG010000449">
    <property type="protein sequence ID" value="KAF4446557.1"/>
    <property type="molecule type" value="Genomic_DNA"/>
</dbReference>
<evidence type="ECO:0000256" key="3">
    <source>
        <dbReference type="PROSITE-ProRule" id="PRU00221"/>
    </source>
</evidence>
<comment type="caution">
    <text evidence="4">The sequence shown here is derived from an EMBL/GenBank/DDBJ whole genome shotgun (WGS) entry which is preliminary data.</text>
</comment>
<evidence type="ECO:0000313" key="5">
    <source>
        <dbReference type="Proteomes" id="UP000605986"/>
    </source>
</evidence>
<evidence type="ECO:0000256" key="2">
    <source>
        <dbReference type="ARBA" id="ARBA00022737"/>
    </source>
</evidence>
<accession>A0A8H4K8A6</accession>
<dbReference type="PROSITE" id="PS50082">
    <property type="entry name" value="WD_REPEATS_2"/>
    <property type="match status" value="1"/>
</dbReference>
<gene>
    <name evidence="4" type="ORF">F53441_9784</name>
</gene>
<evidence type="ECO:0000313" key="4">
    <source>
        <dbReference type="EMBL" id="KAF4446557.1"/>
    </source>
</evidence>
<dbReference type="InterPro" id="IPR001680">
    <property type="entry name" value="WD40_rpt"/>
</dbReference>
<dbReference type="InterPro" id="IPR036322">
    <property type="entry name" value="WD40_repeat_dom_sf"/>
</dbReference>
<sequence>MTCYSSDQLLTDWRYAVEQDFTASTGERYVYADNGKLQWGDETKKMTFKTQPHMACVSSNTKYLALAVEHDIHIIDTEDWNTIAVLRGHTTKVNAMAFRPNNDSVLVSSGEPDYSDRDEEEKEEATVILWNIDEERTATLLEDDSLTDATHHTASAAADKLETLGVKLSHDVLHHFKKILEPVMRRTVSKHLAAGKTTISGRLTSSHQSQIFSPSGRWITYLPGERPRSNGNDQWDIQISAADDLSNGLLLKGHTDAIMWIGWSADESLFASVAWDQSIRIWDAATGQEKHVFMTEGQNWAGAFSPDSTYFAAADGLSNIRVYSISSGELHWMYEGKPSDDWRRTLDWHPNNKWLAVGGERSGEVLILDVEEKKLLQRRLLSADACLVDDKEVRRMIKDFVGTLEVRFYDGGNKLVVWTFGDWSVEVYDLNQQVKRRFGRGGTEDGPEAVKWRDDEGKATSKGSHDMVAWENRSKGLLQLATLDFDGVRIWEVPLAG</sequence>
<dbReference type="OrthoDB" id="1367865at2759"/>
<dbReference type="SUPFAM" id="SSF50978">
    <property type="entry name" value="WD40 repeat-like"/>
    <property type="match status" value="1"/>
</dbReference>
<dbReference type="Proteomes" id="UP000605986">
    <property type="component" value="Unassembled WGS sequence"/>
</dbReference>
<keyword evidence="1 3" id="KW-0853">WD repeat</keyword>
<dbReference type="InterPro" id="IPR015943">
    <property type="entry name" value="WD40/YVTN_repeat-like_dom_sf"/>
</dbReference>
<evidence type="ECO:0008006" key="6">
    <source>
        <dbReference type="Google" id="ProtNLM"/>
    </source>
</evidence>
<dbReference type="Gene3D" id="2.130.10.10">
    <property type="entry name" value="YVTN repeat-like/Quinoprotein amine dehydrogenase"/>
    <property type="match status" value="2"/>
</dbReference>
<feature type="repeat" description="WD" evidence="3">
    <location>
        <begin position="251"/>
        <end position="292"/>
    </location>
</feature>
<keyword evidence="2" id="KW-0677">Repeat</keyword>
<organism evidence="4 5">
    <name type="scientific">Fusarium austroafricanum</name>
    <dbReference type="NCBI Taxonomy" id="2364996"/>
    <lineage>
        <taxon>Eukaryota</taxon>
        <taxon>Fungi</taxon>
        <taxon>Dikarya</taxon>
        <taxon>Ascomycota</taxon>
        <taxon>Pezizomycotina</taxon>
        <taxon>Sordariomycetes</taxon>
        <taxon>Hypocreomycetidae</taxon>
        <taxon>Hypocreales</taxon>
        <taxon>Nectriaceae</taxon>
        <taxon>Fusarium</taxon>
        <taxon>Fusarium concolor species complex</taxon>
    </lineage>
</organism>
<proteinExistence type="predicted"/>
<reference evidence="4" key="1">
    <citation type="submission" date="2020-01" db="EMBL/GenBank/DDBJ databases">
        <title>Identification and distribution of gene clusters putatively required for synthesis of sphingolipid metabolism inhibitors in phylogenetically diverse species of the filamentous fungus Fusarium.</title>
        <authorList>
            <person name="Kim H.-S."/>
            <person name="Busman M."/>
            <person name="Brown D.W."/>
            <person name="Divon H."/>
            <person name="Uhlig S."/>
            <person name="Proctor R.H."/>
        </authorList>
    </citation>
    <scope>NUCLEOTIDE SEQUENCE</scope>
    <source>
        <strain evidence="4">NRRL 53441</strain>
    </source>
</reference>
<dbReference type="AlphaFoldDB" id="A0A8H4K8A6"/>
<keyword evidence="5" id="KW-1185">Reference proteome</keyword>
<protein>
    <recommendedName>
        <fullName evidence="6">Anaphase-promoting complex subunit 4 WD40 domain-containing protein</fullName>
    </recommendedName>
</protein>
<dbReference type="PANTHER" id="PTHR19848:SF8">
    <property type="entry name" value="F-BOX AND WD REPEAT DOMAIN CONTAINING 7"/>
    <property type="match status" value="1"/>
</dbReference>
<dbReference type="Pfam" id="PF00400">
    <property type="entry name" value="WD40"/>
    <property type="match status" value="2"/>
</dbReference>